<name>A0A1B8TTV5_9FLAO</name>
<comment type="caution">
    <text evidence="1">The sequence shown here is derived from an EMBL/GenBank/DDBJ whole genome shotgun (WGS) entry which is preliminary data.</text>
</comment>
<reference evidence="2" key="1">
    <citation type="submission" date="2016-02" db="EMBL/GenBank/DDBJ databases">
        <authorList>
            <person name="Shin S.-K."/>
            <person name="Yi H."/>
            <person name="Kim E."/>
        </authorList>
    </citation>
    <scope>NUCLEOTIDE SEQUENCE [LARGE SCALE GENOMIC DNA]</scope>
    <source>
        <strain evidence="2">LPB0003</strain>
    </source>
</reference>
<dbReference type="EMBL" id="LSFM01000023">
    <property type="protein sequence ID" value="OBY62968.1"/>
    <property type="molecule type" value="Genomic_DNA"/>
</dbReference>
<evidence type="ECO:0008006" key="3">
    <source>
        <dbReference type="Google" id="ProtNLM"/>
    </source>
</evidence>
<dbReference type="KEGG" id="pob:LPB03_12610"/>
<dbReference type="AlphaFoldDB" id="A0A1B8TTV5"/>
<protein>
    <recommendedName>
        <fullName evidence="3">Adhesin domain-containing protein</fullName>
    </recommendedName>
</protein>
<gene>
    <name evidence="1" type="ORF">LPB3_12625</name>
</gene>
<dbReference type="STRING" id="1774273.LPB03_12610"/>
<dbReference type="Proteomes" id="UP000092584">
    <property type="component" value="Unassembled WGS sequence"/>
</dbReference>
<accession>A0A1B8TTV5</accession>
<organism evidence="1 2">
    <name type="scientific">Polaribacter vadi</name>
    <dbReference type="NCBI Taxonomy" id="1774273"/>
    <lineage>
        <taxon>Bacteria</taxon>
        <taxon>Pseudomonadati</taxon>
        <taxon>Bacteroidota</taxon>
        <taxon>Flavobacteriia</taxon>
        <taxon>Flavobacteriales</taxon>
        <taxon>Flavobacteriaceae</taxon>
    </lineage>
</organism>
<evidence type="ECO:0000313" key="1">
    <source>
        <dbReference type="EMBL" id="OBY62968.1"/>
    </source>
</evidence>
<evidence type="ECO:0000313" key="2">
    <source>
        <dbReference type="Proteomes" id="UP000092584"/>
    </source>
</evidence>
<sequence length="216" mass="25063">MKNIFQILLFLCFSVSFSQKKVMKKFQTAADEITIYTAGLDNLVLENSTSEFIEVYLFAESYDDQLIKIEEKSKELFIKFHFEGTETREVVFRKFITKRLQRANAIIKIPTGKKVFIFGENVDIESKSHQNELAIYIENGIVKLNKIEAKTTLKLYSGNVYATVTNTNLEINSKDGKIKVDDFFYEKKYQQKSKENELQLSIISMKGNVFLKTEIN</sequence>
<keyword evidence="2" id="KW-1185">Reference proteome</keyword>
<proteinExistence type="predicted"/>